<keyword evidence="9" id="KW-0057">Aromatic amino acid biosynthesis</keyword>
<gene>
    <name evidence="11" type="ORF">MNBD_GAMMA14-695</name>
</gene>
<protein>
    <recommendedName>
        <fullName evidence="3">shikimate kinase</fullName>
        <ecNumber evidence="3">2.7.1.71</ecNumber>
    </recommendedName>
</protein>
<dbReference type="CDD" id="cd00464">
    <property type="entry name" value="SK"/>
    <property type="match status" value="1"/>
</dbReference>
<evidence type="ECO:0000313" key="11">
    <source>
        <dbReference type="EMBL" id="VAW78949.1"/>
    </source>
</evidence>
<dbReference type="GO" id="GO:0005829">
    <property type="term" value="C:cytosol"/>
    <property type="evidence" value="ECO:0007669"/>
    <property type="project" value="TreeGrafter"/>
</dbReference>
<dbReference type="GO" id="GO:0005524">
    <property type="term" value="F:ATP binding"/>
    <property type="evidence" value="ECO:0007669"/>
    <property type="project" value="UniProtKB-KW"/>
</dbReference>
<evidence type="ECO:0000256" key="10">
    <source>
        <dbReference type="ARBA" id="ARBA00048567"/>
    </source>
</evidence>
<keyword evidence="7 11" id="KW-0418">Kinase</keyword>
<organism evidence="11">
    <name type="scientific">hydrothermal vent metagenome</name>
    <dbReference type="NCBI Taxonomy" id="652676"/>
    <lineage>
        <taxon>unclassified sequences</taxon>
        <taxon>metagenomes</taxon>
        <taxon>ecological metagenomes</taxon>
    </lineage>
</organism>
<comment type="pathway">
    <text evidence="1">Metabolic intermediate biosynthesis; chorismate biosynthesis; chorismate from D-erythrose 4-phosphate and phosphoenolpyruvate: step 5/7.</text>
</comment>
<dbReference type="NCBIfam" id="NF003456">
    <property type="entry name" value="PRK05057.1"/>
    <property type="match status" value="1"/>
</dbReference>
<name>A0A3B0YXN3_9ZZZZ</name>
<evidence type="ECO:0000256" key="5">
    <source>
        <dbReference type="ARBA" id="ARBA00022679"/>
    </source>
</evidence>
<dbReference type="PANTHER" id="PTHR21087">
    <property type="entry name" value="SHIKIMATE KINASE"/>
    <property type="match status" value="1"/>
</dbReference>
<dbReference type="UniPathway" id="UPA00053">
    <property type="reaction ID" value="UER00088"/>
</dbReference>
<dbReference type="HAMAP" id="MF_00109">
    <property type="entry name" value="Shikimate_kinase"/>
    <property type="match status" value="1"/>
</dbReference>
<dbReference type="PRINTS" id="PR01100">
    <property type="entry name" value="SHIKIMTKNASE"/>
</dbReference>
<dbReference type="AlphaFoldDB" id="A0A3B0YXN3"/>
<dbReference type="PROSITE" id="PS01128">
    <property type="entry name" value="SHIKIMATE_KINASE"/>
    <property type="match status" value="1"/>
</dbReference>
<dbReference type="EC" id="2.7.1.71" evidence="3"/>
<dbReference type="InterPro" id="IPR027417">
    <property type="entry name" value="P-loop_NTPase"/>
</dbReference>
<evidence type="ECO:0000256" key="6">
    <source>
        <dbReference type="ARBA" id="ARBA00022741"/>
    </source>
</evidence>
<reference evidence="11" key="1">
    <citation type="submission" date="2018-06" db="EMBL/GenBank/DDBJ databases">
        <authorList>
            <person name="Zhirakovskaya E."/>
        </authorList>
    </citation>
    <scope>NUCLEOTIDE SEQUENCE</scope>
</reference>
<dbReference type="InterPro" id="IPR023000">
    <property type="entry name" value="Shikimate_kinase_CS"/>
</dbReference>
<comment type="similarity">
    <text evidence="2">Belongs to the shikimate kinase family.</text>
</comment>
<comment type="catalytic activity">
    <reaction evidence="10">
        <text>shikimate + ATP = 3-phosphoshikimate + ADP + H(+)</text>
        <dbReference type="Rhea" id="RHEA:13121"/>
        <dbReference type="ChEBI" id="CHEBI:15378"/>
        <dbReference type="ChEBI" id="CHEBI:30616"/>
        <dbReference type="ChEBI" id="CHEBI:36208"/>
        <dbReference type="ChEBI" id="CHEBI:145989"/>
        <dbReference type="ChEBI" id="CHEBI:456216"/>
        <dbReference type="EC" id="2.7.1.71"/>
    </reaction>
</comment>
<dbReference type="GO" id="GO:0009073">
    <property type="term" value="P:aromatic amino acid family biosynthetic process"/>
    <property type="evidence" value="ECO:0007669"/>
    <property type="project" value="UniProtKB-KW"/>
</dbReference>
<dbReference type="GO" id="GO:0004765">
    <property type="term" value="F:shikimate kinase activity"/>
    <property type="evidence" value="ECO:0007669"/>
    <property type="project" value="UniProtKB-EC"/>
</dbReference>
<keyword evidence="8" id="KW-0067">ATP-binding</keyword>
<evidence type="ECO:0000256" key="4">
    <source>
        <dbReference type="ARBA" id="ARBA00022605"/>
    </source>
</evidence>
<evidence type="ECO:0000256" key="8">
    <source>
        <dbReference type="ARBA" id="ARBA00022840"/>
    </source>
</evidence>
<keyword evidence="4" id="KW-0028">Amino-acid biosynthesis</keyword>
<dbReference type="Gene3D" id="3.40.50.300">
    <property type="entry name" value="P-loop containing nucleotide triphosphate hydrolases"/>
    <property type="match status" value="1"/>
</dbReference>
<evidence type="ECO:0000256" key="1">
    <source>
        <dbReference type="ARBA" id="ARBA00004842"/>
    </source>
</evidence>
<dbReference type="GO" id="GO:0009423">
    <property type="term" value="P:chorismate biosynthetic process"/>
    <property type="evidence" value="ECO:0007669"/>
    <property type="project" value="UniProtKB-UniPathway"/>
</dbReference>
<keyword evidence="5 11" id="KW-0808">Transferase</keyword>
<evidence type="ECO:0000256" key="2">
    <source>
        <dbReference type="ARBA" id="ARBA00006997"/>
    </source>
</evidence>
<dbReference type="SUPFAM" id="SSF52540">
    <property type="entry name" value="P-loop containing nucleoside triphosphate hydrolases"/>
    <property type="match status" value="1"/>
</dbReference>
<sequence length="178" mass="19668">MNAKGSFFLVGPMGAGKSTIGRKLARVLGLTFIDSDREIEEKTGVDIPLIFELEGEPGFRKREQDVISELTATPGIVLATGGGAVLDPQNRRNLAACGTVIYLQTSVDQQLQRTAHDRNRPLLQTGNPRAKLEQLLAERDPLYREIADIIIETDGCRVRDVVQKIMHFVEENQAAPYP</sequence>
<evidence type="ECO:0000256" key="9">
    <source>
        <dbReference type="ARBA" id="ARBA00023141"/>
    </source>
</evidence>
<dbReference type="GO" id="GO:0008652">
    <property type="term" value="P:amino acid biosynthetic process"/>
    <property type="evidence" value="ECO:0007669"/>
    <property type="project" value="UniProtKB-KW"/>
</dbReference>
<keyword evidence="6" id="KW-0547">Nucleotide-binding</keyword>
<dbReference type="PANTHER" id="PTHR21087:SF16">
    <property type="entry name" value="SHIKIMATE KINASE 1, CHLOROPLASTIC"/>
    <property type="match status" value="1"/>
</dbReference>
<dbReference type="Pfam" id="PF01202">
    <property type="entry name" value="SKI"/>
    <property type="match status" value="1"/>
</dbReference>
<dbReference type="InterPro" id="IPR000623">
    <property type="entry name" value="Shikimate_kinase/TSH1"/>
</dbReference>
<dbReference type="InterPro" id="IPR031322">
    <property type="entry name" value="Shikimate/glucono_kinase"/>
</dbReference>
<accession>A0A3B0YXN3</accession>
<dbReference type="EMBL" id="UOFM01000289">
    <property type="protein sequence ID" value="VAW78949.1"/>
    <property type="molecule type" value="Genomic_DNA"/>
</dbReference>
<evidence type="ECO:0000256" key="3">
    <source>
        <dbReference type="ARBA" id="ARBA00012154"/>
    </source>
</evidence>
<evidence type="ECO:0000256" key="7">
    <source>
        <dbReference type="ARBA" id="ARBA00022777"/>
    </source>
</evidence>
<proteinExistence type="inferred from homology"/>